<keyword evidence="6 9" id="KW-0326">Glycosidase</keyword>
<evidence type="ECO:0000256" key="3">
    <source>
        <dbReference type="ARBA" id="ARBA00012744"/>
    </source>
</evidence>
<dbReference type="Gene3D" id="3.20.20.80">
    <property type="entry name" value="Glycosidases"/>
    <property type="match status" value="1"/>
</dbReference>
<evidence type="ECO:0000256" key="5">
    <source>
        <dbReference type="ARBA" id="ARBA00023180"/>
    </source>
</evidence>
<dbReference type="SUPFAM" id="SSF51445">
    <property type="entry name" value="(Trans)glycosidases"/>
    <property type="match status" value="1"/>
</dbReference>
<protein>
    <recommendedName>
        <fullName evidence="3">beta-glucosidase</fullName>
        <ecNumber evidence="3">3.2.1.21</ecNumber>
    </recommendedName>
</protein>
<dbReference type="PANTHER" id="PTHR10353:SF36">
    <property type="entry name" value="LP05116P"/>
    <property type="match status" value="1"/>
</dbReference>
<keyword evidence="10" id="KW-0732">Signal</keyword>
<evidence type="ECO:0000256" key="6">
    <source>
        <dbReference type="ARBA" id="ARBA00023295"/>
    </source>
</evidence>
<gene>
    <name evidence="11" type="ORF">Zmor_001848</name>
</gene>
<dbReference type="InterPro" id="IPR033132">
    <property type="entry name" value="GH_1_N_CS"/>
</dbReference>
<feature type="active site" description="Nucleophile" evidence="7">
    <location>
        <position position="399"/>
    </location>
</feature>
<evidence type="ECO:0000256" key="2">
    <source>
        <dbReference type="ARBA" id="ARBA00011738"/>
    </source>
</evidence>
<dbReference type="InterPro" id="IPR018120">
    <property type="entry name" value="Glyco_hydro_1_AS"/>
</dbReference>
<dbReference type="EC" id="3.2.1.21" evidence="3"/>
<dbReference type="InterPro" id="IPR001360">
    <property type="entry name" value="Glyco_hydro_1"/>
</dbReference>
<keyword evidence="12" id="KW-1185">Reference proteome</keyword>
<dbReference type="FunFam" id="3.20.20.80:FF:000013">
    <property type="entry name" value="lactase-phlorizin hydrolase"/>
    <property type="match status" value="1"/>
</dbReference>
<comment type="subunit">
    <text evidence="2">Homodimer.</text>
</comment>
<dbReference type="EMBL" id="JALNTZ010000001">
    <property type="protein sequence ID" value="KAJ3666406.1"/>
    <property type="molecule type" value="Genomic_DNA"/>
</dbReference>
<dbReference type="PRINTS" id="PR00131">
    <property type="entry name" value="GLHYDRLASE1"/>
</dbReference>
<evidence type="ECO:0000256" key="10">
    <source>
        <dbReference type="SAM" id="SignalP"/>
    </source>
</evidence>
<keyword evidence="4 9" id="KW-0378">Hydrolase</keyword>
<dbReference type="PROSITE" id="PS00572">
    <property type="entry name" value="GLYCOSYL_HYDROL_F1_1"/>
    <property type="match status" value="1"/>
</dbReference>
<evidence type="ECO:0000256" key="8">
    <source>
        <dbReference type="RuleBase" id="RU003690"/>
    </source>
</evidence>
<dbReference type="Proteomes" id="UP001168821">
    <property type="component" value="Unassembled WGS sequence"/>
</dbReference>
<dbReference type="GO" id="GO:0008422">
    <property type="term" value="F:beta-glucosidase activity"/>
    <property type="evidence" value="ECO:0007669"/>
    <property type="project" value="TreeGrafter"/>
</dbReference>
<comment type="similarity">
    <text evidence="1 8">Belongs to the glycosyl hydrolase 1 family.</text>
</comment>
<sequence length="494" mass="56259">MSNNLLVTILLSVLVYREATAATNRTFPDYFKFGIATASYQVEGAWNEDGKGENIWDHLCHTNPTFVDNGDNGDIACDSYHKYKEDVALLKDLGVDYYRFSLSWSRIIPLGLAGSPVNQAGIDYYKSLIQELGDNGIEPMVTIFHWDLPETLQEFGGFPNPELEEHFAYYARVVFENLGDSVTYWTTFNEPLQTCHQGYSTGTMAPGYKSSGLAEYKCAHTLIKAHAKAYHIYDEEFRPQQQGYVGIVADTTWFEPASDSDADQEAAERALQFNYGWYINAVVNGNYPAVMIERIDERSKQQGFETSRLPKFTEEEIEYIKGTHDYLAINAYTTVYAQAKEETDPTVVSYESDLNVDTFIDESWEQSASSWLRVVPWGLRNLLNWLSKTYNHPEIFVTENGVSDLGGLDDDRRINFYQEYLSNVLEAILDDGVNVTRYTAWSLMDNFEWARGYTEKFGMYSVNFDNPGRPRTPKASASYYAQVIASRCLVDTCE</sequence>
<name>A0AA38J3G2_9CUCU</name>
<evidence type="ECO:0000256" key="4">
    <source>
        <dbReference type="ARBA" id="ARBA00022801"/>
    </source>
</evidence>
<feature type="signal peptide" evidence="10">
    <location>
        <begin position="1"/>
        <end position="21"/>
    </location>
</feature>
<dbReference type="PANTHER" id="PTHR10353">
    <property type="entry name" value="GLYCOSYL HYDROLASE"/>
    <property type="match status" value="1"/>
</dbReference>
<dbReference type="AlphaFoldDB" id="A0AA38J3G2"/>
<dbReference type="GO" id="GO:0005975">
    <property type="term" value="P:carbohydrate metabolic process"/>
    <property type="evidence" value="ECO:0007669"/>
    <property type="project" value="InterPro"/>
</dbReference>
<evidence type="ECO:0000313" key="12">
    <source>
        <dbReference type="Proteomes" id="UP001168821"/>
    </source>
</evidence>
<keyword evidence="5" id="KW-0325">Glycoprotein</keyword>
<accession>A0AA38J3G2</accession>
<dbReference type="InterPro" id="IPR017853">
    <property type="entry name" value="GH"/>
</dbReference>
<proteinExistence type="inferred from homology"/>
<reference evidence="11" key="1">
    <citation type="journal article" date="2023" name="G3 (Bethesda)">
        <title>Whole genome assemblies of Zophobas morio and Tenebrio molitor.</title>
        <authorList>
            <person name="Kaur S."/>
            <person name="Stinson S.A."/>
            <person name="diCenzo G.C."/>
        </authorList>
    </citation>
    <scope>NUCLEOTIDE SEQUENCE</scope>
    <source>
        <strain evidence="11">QUZm001</strain>
    </source>
</reference>
<evidence type="ECO:0000256" key="1">
    <source>
        <dbReference type="ARBA" id="ARBA00010838"/>
    </source>
</evidence>
<dbReference type="Pfam" id="PF00232">
    <property type="entry name" value="Glyco_hydro_1"/>
    <property type="match status" value="1"/>
</dbReference>
<evidence type="ECO:0000256" key="9">
    <source>
        <dbReference type="RuleBase" id="RU004468"/>
    </source>
</evidence>
<dbReference type="PROSITE" id="PS00653">
    <property type="entry name" value="GLYCOSYL_HYDROL_F1_2"/>
    <property type="match status" value="1"/>
</dbReference>
<comment type="caution">
    <text evidence="11">The sequence shown here is derived from an EMBL/GenBank/DDBJ whole genome shotgun (WGS) entry which is preliminary data.</text>
</comment>
<feature type="chain" id="PRO_5041235571" description="beta-glucosidase" evidence="10">
    <location>
        <begin position="22"/>
        <end position="494"/>
    </location>
</feature>
<organism evidence="11 12">
    <name type="scientific">Zophobas morio</name>
    <dbReference type="NCBI Taxonomy" id="2755281"/>
    <lineage>
        <taxon>Eukaryota</taxon>
        <taxon>Metazoa</taxon>
        <taxon>Ecdysozoa</taxon>
        <taxon>Arthropoda</taxon>
        <taxon>Hexapoda</taxon>
        <taxon>Insecta</taxon>
        <taxon>Pterygota</taxon>
        <taxon>Neoptera</taxon>
        <taxon>Endopterygota</taxon>
        <taxon>Coleoptera</taxon>
        <taxon>Polyphaga</taxon>
        <taxon>Cucujiformia</taxon>
        <taxon>Tenebrionidae</taxon>
        <taxon>Zophobas</taxon>
    </lineage>
</organism>
<evidence type="ECO:0000256" key="7">
    <source>
        <dbReference type="PROSITE-ProRule" id="PRU10055"/>
    </source>
</evidence>
<evidence type="ECO:0000313" key="11">
    <source>
        <dbReference type="EMBL" id="KAJ3666406.1"/>
    </source>
</evidence>